<dbReference type="Proteomes" id="UP000237105">
    <property type="component" value="Unassembled WGS sequence"/>
</dbReference>
<evidence type="ECO:0000313" key="1">
    <source>
        <dbReference type="EMBL" id="PON35255.1"/>
    </source>
</evidence>
<reference evidence="2" key="1">
    <citation type="submission" date="2016-06" db="EMBL/GenBank/DDBJ databases">
        <title>Parallel loss of symbiosis genes in relatives of nitrogen-fixing non-legume Parasponia.</title>
        <authorList>
            <person name="Van Velzen R."/>
            <person name="Holmer R."/>
            <person name="Bu F."/>
            <person name="Rutten L."/>
            <person name="Van Zeijl A."/>
            <person name="Liu W."/>
            <person name="Santuari L."/>
            <person name="Cao Q."/>
            <person name="Sharma T."/>
            <person name="Shen D."/>
            <person name="Roswanjaya Y."/>
            <person name="Wardhani T."/>
            <person name="Kalhor M.S."/>
            <person name="Jansen J."/>
            <person name="Van den Hoogen J."/>
            <person name="Gungor B."/>
            <person name="Hartog M."/>
            <person name="Hontelez J."/>
            <person name="Verver J."/>
            <person name="Yang W.-C."/>
            <person name="Schijlen E."/>
            <person name="Repin R."/>
            <person name="Schilthuizen M."/>
            <person name="Schranz E."/>
            <person name="Heidstra R."/>
            <person name="Miyata K."/>
            <person name="Fedorova E."/>
            <person name="Kohlen W."/>
            <person name="Bisseling T."/>
            <person name="Smit S."/>
            <person name="Geurts R."/>
        </authorList>
    </citation>
    <scope>NUCLEOTIDE SEQUENCE [LARGE SCALE GENOMIC DNA]</scope>
    <source>
        <strain evidence="2">cv. WU1-14</strain>
    </source>
</reference>
<dbReference type="AlphaFoldDB" id="A0A2P5AFD6"/>
<organism evidence="1 2">
    <name type="scientific">Parasponia andersonii</name>
    <name type="common">Sponia andersonii</name>
    <dbReference type="NCBI Taxonomy" id="3476"/>
    <lineage>
        <taxon>Eukaryota</taxon>
        <taxon>Viridiplantae</taxon>
        <taxon>Streptophyta</taxon>
        <taxon>Embryophyta</taxon>
        <taxon>Tracheophyta</taxon>
        <taxon>Spermatophyta</taxon>
        <taxon>Magnoliopsida</taxon>
        <taxon>eudicotyledons</taxon>
        <taxon>Gunneridae</taxon>
        <taxon>Pentapetalae</taxon>
        <taxon>rosids</taxon>
        <taxon>fabids</taxon>
        <taxon>Rosales</taxon>
        <taxon>Cannabaceae</taxon>
        <taxon>Parasponia</taxon>
    </lineage>
</organism>
<sequence length="71" mass="8076">MKIDKDLRFTAVDRRFFIKGPPTNCTKNGPPMKIQGSTVIEYPLSSFVVGHKPMLIMSRGKHKVTSHYNNI</sequence>
<proteinExistence type="predicted"/>
<accession>A0A2P5AFD6</accession>
<dbReference type="EMBL" id="JXTB01000619">
    <property type="protein sequence ID" value="PON35255.1"/>
    <property type="molecule type" value="Genomic_DNA"/>
</dbReference>
<comment type="caution">
    <text evidence="1">The sequence shown here is derived from an EMBL/GenBank/DDBJ whole genome shotgun (WGS) entry which is preliminary data.</text>
</comment>
<keyword evidence="2" id="KW-1185">Reference proteome</keyword>
<gene>
    <name evidence="1" type="ORF">PanWU01x14_337730</name>
</gene>
<protein>
    <submittedName>
        <fullName evidence="1">Uncharacterized protein</fullName>
    </submittedName>
</protein>
<feature type="non-terminal residue" evidence="1">
    <location>
        <position position="71"/>
    </location>
</feature>
<name>A0A2P5AFD6_PARAD</name>
<evidence type="ECO:0000313" key="2">
    <source>
        <dbReference type="Proteomes" id="UP000237105"/>
    </source>
</evidence>